<dbReference type="AlphaFoldDB" id="A0ABD0JLF1"/>
<name>A0ABD0JLF1_9CAEN</name>
<feature type="transmembrane region" description="Helical" evidence="1">
    <location>
        <begin position="126"/>
        <end position="150"/>
    </location>
</feature>
<feature type="non-terminal residue" evidence="2">
    <location>
        <position position="1"/>
    </location>
</feature>
<protein>
    <recommendedName>
        <fullName evidence="4">ABC transmembrane type-1 domain-containing protein</fullName>
    </recommendedName>
</protein>
<comment type="caution">
    <text evidence="2">The sequence shown here is derived from an EMBL/GenBank/DDBJ whole genome shotgun (WGS) entry which is preliminary data.</text>
</comment>
<keyword evidence="1" id="KW-0812">Transmembrane</keyword>
<dbReference type="EMBL" id="JACVVK020000392">
    <property type="protein sequence ID" value="KAK7475838.1"/>
    <property type="molecule type" value="Genomic_DNA"/>
</dbReference>
<feature type="transmembrane region" description="Helical" evidence="1">
    <location>
        <begin position="94"/>
        <end position="120"/>
    </location>
</feature>
<keyword evidence="1" id="KW-1133">Transmembrane helix</keyword>
<reference evidence="2 3" key="1">
    <citation type="journal article" date="2023" name="Sci. Data">
        <title>Genome assembly of the Korean intertidal mud-creeper Batillaria attramentaria.</title>
        <authorList>
            <person name="Patra A.K."/>
            <person name="Ho P.T."/>
            <person name="Jun S."/>
            <person name="Lee S.J."/>
            <person name="Kim Y."/>
            <person name="Won Y.J."/>
        </authorList>
    </citation>
    <scope>NUCLEOTIDE SEQUENCE [LARGE SCALE GENOMIC DNA]</scope>
    <source>
        <strain evidence="2">Wonlab-2016</strain>
    </source>
</reference>
<organism evidence="2 3">
    <name type="scientific">Batillaria attramentaria</name>
    <dbReference type="NCBI Taxonomy" id="370345"/>
    <lineage>
        <taxon>Eukaryota</taxon>
        <taxon>Metazoa</taxon>
        <taxon>Spiralia</taxon>
        <taxon>Lophotrochozoa</taxon>
        <taxon>Mollusca</taxon>
        <taxon>Gastropoda</taxon>
        <taxon>Caenogastropoda</taxon>
        <taxon>Sorbeoconcha</taxon>
        <taxon>Cerithioidea</taxon>
        <taxon>Batillariidae</taxon>
        <taxon>Batillaria</taxon>
    </lineage>
</organism>
<evidence type="ECO:0008006" key="4">
    <source>
        <dbReference type="Google" id="ProtNLM"/>
    </source>
</evidence>
<evidence type="ECO:0000313" key="2">
    <source>
        <dbReference type="EMBL" id="KAK7475838.1"/>
    </source>
</evidence>
<keyword evidence="3" id="KW-1185">Reference proteome</keyword>
<dbReference type="Proteomes" id="UP001519460">
    <property type="component" value="Unassembled WGS sequence"/>
</dbReference>
<feature type="transmembrane region" description="Helical" evidence="1">
    <location>
        <begin position="157"/>
        <end position="188"/>
    </location>
</feature>
<accession>A0ABD0JLF1</accession>
<evidence type="ECO:0000256" key="1">
    <source>
        <dbReference type="SAM" id="Phobius"/>
    </source>
</evidence>
<evidence type="ECO:0000313" key="3">
    <source>
        <dbReference type="Proteomes" id="UP001519460"/>
    </source>
</evidence>
<proteinExistence type="predicted"/>
<keyword evidence="1" id="KW-0472">Membrane</keyword>
<sequence length="244" mass="26232">GIAAAHAIKVPSTSKNAAAITKSCWKKRQLRSLEALQGDRKKEIKDKQQSPGLTGELCVFDRGFINTVSVTQNVVKVLVVDFIVVLRVDFAVDLLAVVVVNLVLVNVLILIFDIIVLVDIVVVLDFVVVLVVVLTVVLVVVLAVDVVLVIAVCSAGVLLRVLVVCVLVVLVVVVLVVLVVVVLVVAVYSSGVLVLYGQLLVKQSTLISQDQRHASNETVIKDFKLPASSFWYFDLAQTSVVGEG</sequence>
<gene>
    <name evidence="2" type="ORF">BaRGS_00032888</name>
</gene>